<dbReference type="Proteomes" id="UP000241096">
    <property type="component" value="Segment"/>
</dbReference>
<reference evidence="1 2" key="1">
    <citation type="submission" date="2017-09" db="EMBL/GenBank/DDBJ databases">
        <authorList>
            <person name="Ehlers B."/>
            <person name="Leendertz F.H."/>
        </authorList>
    </citation>
    <scope>NUCLEOTIDE SEQUENCE [LARGE SCALE GENOMIC DNA]</scope>
</reference>
<dbReference type="InterPro" id="IPR049156">
    <property type="entry name" value="Phage_chap_TAC_15-like"/>
</dbReference>
<name>A0A2H4P886_9CAUD</name>
<sequence>MAINQKQVTILGTEYLMTQFPAMRGTRILKQLTKFIGPFFAAMQTKEGQKEVDMTAALNVLFENLDQNVEQLIVELVSTCSKGSAGINFDMEFAGEYDKLFLLVKEVVEFNFGSVFTLLGSAV</sequence>
<accession>A0A2H4P886</accession>
<proteinExistence type="predicted"/>
<dbReference type="Pfam" id="PF21822">
    <property type="entry name" value="Phage_TAC_15"/>
    <property type="match status" value="1"/>
</dbReference>
<keyword evidence="2" id="KW-1185">Reference proteome</keyword>
<protein>
    <submittedName>
        <fullName evidence="1">Uncharacterized protein</fullName>
    </submittedName>
</protein>
<gene>
    <name evidence="1" type="ORF">CNR37_00181</name>
</gene>
<organism evidence="1 2">
    <name type="scientific">Pseudomonas phage ventosus</name>
    <dbReference type="NCBI Taxonomy" id="2048980"/>
    <lineage>
        <taxon>Viruses</taxon>
        <taxon>Duplodnaviria</taxon>
        <taxon>Heunggongvirae</taxon>
        <taxon>Uroviricota</taxon>
        <taxon>Caudoviricetes</taxon>
        <taxon>Vandenendeviridae</taxon>
        <taxon>Gorskivirinae</taxon>
        <taxon>Ventosusvirus</taxon>
        <taxon>Ventosusvirus ventosus</taxon>
    </lineage>
</organism>
<evidence type="ECO:0000313" key="2">
    <source>
        <dbReference type="Proteomes" id="UP000241096"/>
    </source>
</evidence>
<evidence type="ECO:0000313" key="1">
    <source>
        <dbReference type="EMBL" id="ATW58388.1"/>
    </source>
</evidence>
<dbReference type="EMBL" id="MG018930">
    <property type="protein sequence ID" value="ATW58388.1"/>
    <property type="molecule type" value="Genomic_DNA"/>
</dbReference>